<gene>
    <name evidence="2" type="ORF">FBUS_08356</name>
</gene>
<dbReference type="AlphaFoldDB" id="A0A8E0VJL7"/>
<dbReference type="PROSITE" id="PS50003">
    <property type="entry name" value="PH_DOMAIN"/>
    <property type="match status" value="1"/>
</dbReference>
<sequence length="234" mass="26057">MHKDRSRVYYFSAETQELMSRWVNSLVIVTKFRRDPTHGEEPLERFQFSVGSELATRFLFSHDKEISTTLLTDMGMNTIKSVQSVSARTAPFARTPLIVPPSLAPLPSVTTPVNSSWLHGGADAIIETELMDNYPTHGDDSYNDPGAPEVYYSPTGFREEQDEYNPLPCFSHSYVNLTNLNSGTASVGMAHEPVSLRTSCPNLAGDAPMLPARAKSELNESLFCYIKHLIHGCR</sequence>
<organism evidence="2 3">
    <name type="scientific">Fasciolopsis buskii</name>
    <dbReference type="NCBI Taxonomy" id="27845"/>
    <lineage>
        <taxon>Eukaryota</taxon>
        <taxon>Metazoa</taxon>
        <taxon>Spiralia</taxon>
        <taxon>Lophotrochozoa</taxon>
        <taxon>Platyhelminthes</taxon>
        <taxon>Trematoda</taxon>
        <taxon>Digenea</taxon>
        <taxon>Plagiorchiida</taxon>
        <taxon>Echinostomata</taxon>
        <taxon>Echinostomatoidea</taxon>
        <taxon>Fasciolidae</taxon>
        <taxon>Fasciolopsis</taxon>
    </lineage>
</organism>
<dbReference type="OrthoDB" id="67516at2759"/>
<evidence type="ECO:0000313" key="3">
    <source>
        <dbReference type="Proteomes" id="UP000728185"/>
    </source>
</evidence>
<feature type="domain" description="PH" evidence="1">
    <location>
        <begin position="1"/>
        <end position="31"/>
    </location>
</feature>
<reference evidence="2" key="1">
    <citation type="submission" date="2019-05" db="EMBL/GenBank/DDBJ databases">
        <title>Annotation for the trematode Fasciolopsis buski.</title>
        <authorList>
            <person name="Choi Y.-J."/>
        </authorList>
    </citation>
    <scope>NUCLEOTIDE SEQUENCE</scope>
    <source>
        <strain evidence="2">HT</strain>
        <tissue evidence="2">Whole worm</tissue>
    </source>
</reference>
<accession>A0A8E0VJL7</accession>
<proteinExistence type="predicted"/>
<name>A0A8E0VJL7_9TREM</name>
<dbReference type="Proteomes" id="UP000728185">
    <property type="component" value="Unassembled WGS sequence"/>
</dbReference>
<evidence type="ECO:0000259" key="1">
    <source>
        <dbReference type="PROSITE" id="PS50003"/>
    </source>
</evidence>
<evidence type="ECO:0000313" key="2">
    <source>
        <dbReference type="EMBL" id="KAA0191900.1"/>
    </source>
</evidence>
<protein>
    <recommendedName>
        <fullName evidence="1">PH domain-containing protein</fullName>
    </recommendedName>
</protein>
<comment type="caution">
    <text evidence="2">The sequence shown here is derived from an EMBL/GenBank/DDBJ whole genome shotgun (WGS) entry which is preliminary data.</text>
</comment>
<dbReference type="InterPro" id="IPR001849">
    <property type="entry name" value="PH_domain"/>
</dbReference>
<keyword evidence="3" id="KW-1185">Reference proteome</keyword>
<dbReference type="EMBL" id="LUCM01006050">
    <property type="protein sequence ID" value="KAA0191900.1"/>
    <property type="molecule type" value="Genomic_DNA"/>
</dbReference>